<accession>A0A0R3PY64</accession>
<organism evidence="4">
    <name type="scientific">Angiostrongylus costaricensis</name>
    <name type="common">Nematode worm</name>
    <dbReference type="NCBI Taxonomy" id="334426"/>
    <lineage>
        <taxon>Eukaryota</taxon>
        <taxon>Metazoa</taxon>
        <taxon>Ecdysozoa</taxon>
        <taxon>Nematoda</taxon>
        <taxon>Chromadorea</taxon>
        <taxon>Rhabditida</taxon>
        <taxon>Rhabditina</taxon>
        <taxon>Rhabditomorpha</taxon>
        <taxon>Strongyloidea</taxon>
        <taxon>Metastrongylidae</taxon>
        <taxon>Angiostrongylus</taxon>
    </lineage>
</organism>
<sequence length="184" mass="21018">MNRCYRCEKHSGCSEDFYKECVKKHLENRRLEGNGEQQDTFEEHMQKYLNGELDEIPGKPLPEIIETFYLIISANSSTAEDECEPLDSDDEAEYGESSFPDKNEQYLERVVTSTIDDYVLDEDEIDRRLLSTLLTNNVQSLGIGGEVEQLMGALNEEERVAFARLAEEVHLDTSGLTDSCFKKS</sequence>
<feature type="region of interest" description="Disordered" evidence="1">
    <location>
        <begin position="80"/>
        <end position="99"/>
    </location>
</feature>
<evidence type="ECO:0000313" key="2">
    <source>
        <dbReference type="EMBL" id="VDM62912.1"/>
    </source>
</evidence>
<protein>
    <submittedName>
        <fullName evidence="4">ORF 73</fullName>
    </submittedName>
</protein>
<reference evidence="4" key="1">
    <citation type="submission" date="2017-02" db="UniProtKB">
        <authorList>
            <consortium name="WormBaseParasite"/>
        </authorList>
    </citation>
    <scope>IDENTIFICATION</scope>
</reference>
<dbReference type="EMBL" id="UYYA01004667">
    <property type="protein sequence ID" value="VDM62912.1"/>
    <property type="molecule type" value="Genomic_DNA"/>
</dbReference>
<dbReference type="WBParaSite" id="ACOC_0001132601-mRNA-1">
    <property type="protein sequence ID" value="ACOC_0001132601-mRNA-1"/>
    <property type="gene ID" value="ACOC_0001132601"/>
</dbReference>
<reference evidence="2 3" key="2">
    <citation type="submission" date="2018-11" db="EMBL/GenBank/DDBJ databases">
        <authorList>
            <consortium name="Pathogen Informatics"/>
        </authorList>
    </citation>
    <scope>NUCLEOTIDE SEQUENCE [LARGE SCALE GENOMIC DNA]</scope>
    <source>
        <strain evidence="2 3">Costa Rica</strain>
    </source>
</reference>
<evidence type="ECO:0000256" key="1">
    <source>
        <dbReference type="SAM" id="MobiDB-lite"/>
    </source>
</evidence>
<evidence type="ECO:0000313" key="4">
    <source>
        <dbReference type="WBParaSite" id="ACOC_0001132601-mRNA-1"/>
    </source>
</evidence>
<feature type="compositionally biased region" description="Acidic residues" evidence="1">
    <location>
        <begin position="80"/>
        <end position="94"/>
    </location>
</feature>
<dbReference type="STRING" id="334426.A0A0R3PY64"/>
<proteinExistence type="predicted"/>
<dbReference type="Proteomes" id="UP000267027">
    <property type="component" value="Unassembled WGS sequence"/>
</dbReference>
<name>A0A0R3PY64_ANGCS</name>
<gene>
    <name evidence="2" type="ORF">ACOC_LOCUS11327</name>
</gene>
<dbReference type="OrthoDB" id="5994at2759"/>
<dbReference type="AlphaFoldDB" id="A0A0R3PY64"/>
<dbReference type="OMA" id="TIKCYRN"/>
<keyword evidence="3" id="KW-1185">Reference proteome</keyword>
<evidence type="ECO:0000313" key="3">
    <source>
        <dbReference type="Proteomes" id="UP000267027"/>
    </source>
</evidence>